<name>A0A840MPJ9_9PROT</name>
<dbReference type="EMBL" id="JACHHY010000013">
    <property type="protein sequence ID" value="MBB5019019.1"/>
    <property type="molecule type" value="Genomic_DNA"/>
</dbReference>
<dbReference type="InterPro" id="IPR050090">
    <property type="entry name" value="Tyrosine_recombinase_XerCD"/>
</dbReference>
<dbReference type="GO" id="GO:0051301">
    <property type="term" value="P:cell division"/>
    <property type="evidence" value="ECO:0007669"/>
    <property type="project" value="UniProtKB-UniRule"/>
</dbReference>
<dbReference type="GO" id="GO:0005737">
    <property type="term" value="C:cytoplasm"/>
    <property type="evidence" value="ECO:0007669"/>
    <property type="project" value="UniProtKB-SubCell"/>
</dbReference>
<evidence type="ECO:0000256" key="5">
    <source>
        <dbReference type="ARBA" id="ARBA00022829"/>
    </source>
</evidence>
<dbReference type="GO" id="GO:0007059">
    <property type="term" value="P:chromosome segregation"/>
    <property type="evidence" value="ECO:0007669"/>
    <property type="project" value="UniProtKB-UniRule"/>
</dbReference>
<feature type="active site" evidence="10">
    <location>
        <position position="282"/>
    </location>
</feature>
<dbReference type="PANTHER" id="PTHR30349:SF81">
    <property type="entry name" value="TYROSINE RECOMBINASE XERC"/>
    <property type="match status" value="1"/>
</dbReference>
<keyword evidence="5 10" id="KW-0159">Chromosome partition</keyword>
<dbReference type="InterPro" id="IPR011931">
    <property type="entry name" value="Recomb_XerC"/>
</dbReference>
<feature type="domain" description="Tyr recombinase" evidence="12">
    <location>
        <begin position="125"/>
        <end position="304"/>
    </location>
</feature>
<evidence type="ECO:0000259" key="13">
    <source>
        <dbReference type="PROSITE" id="PS51900"/>
    </source>
</evidence>
<dbReference type="InterPro" id="IPR002104">
    <property type="entry name" value="Integrase_catalytic"/>
</dbReference>
<evidence type="ECO:0000259" key="12">
    <source>
        <dbReference type="PROSITE" id="PS51898"/>
    </source>
</evidence>
<keyword evidence="6 10" id="KW-0229">DNA integration</keyword>
<sequence>MQPPTEAPAPVQTVRFRPLPEGSVAQVEAYLTWVRDERAMSEHTVVAYQHDMSRLLALAGEEALLALTAQQFRRFVGKLHHDGLSGRSLARVLSAWRGFYDFLAKRYGTEVNPVIGLRPPKPKKRLPHVLSPDEAAKLVSIAPEDVLAIRDKAIYELFYSSGLRLSELVNLPVTALKDSGEVKVLGKGRKERVVPVGKLAQAAIEQWLPHRIGLAAPDEQALFVGQTGRALTPRAVQKRLVEWGIKQGLSDRVHPHALRHSMATHLLQSSQDLRAVQEMLGHASIATTQIYTHLDYQHLQKIYDAAHPRAKRQSED</sequence>
<evidence type="ECO:0000256" key="7">
    <source>
        <dbReference type="ARBA" id="ARBA00023125"/>
    </source>
</evidence>
<proteinExistence type="inferred from homology"/>
<evidence type="ECO:0000256" key="3">
    <source>
        <dbReference type="ARBA" id="ARBA00022490"/>
    </source>
</evidence>
<dbReference type="PROSITE" id="PS51898">
    <property type="entry name" value="TYR_RECOMBINASE"/>
    <property type="match status" value="1"/>
</dbReference>
<organism evidence="14 15">
    <name type="scientific">Chitinivorax tropicus</name>
    <dbReference type="NCBI Taxonomy" id="714531"/>
    <lineage>
        <taxon>Bacteria</taxon>
        <taxon>Pseudomonadati</taxon>
        <taxon>Pseudomonadota</taxon>
        <taxon>Betaproteobacteria</taxon>
        <taxon>Chitinivorax</taxon>
    </lineage>
</organism>
<gene>
    <name evidence="10" type="primary">xerC</name>
    <name evidence="14" type="ORF">HNQ59_002317</name>
</gene>
<evidence type="ECO:0000256" key="1">
    <source>
        <dbReference type="ARBA" id="ARBA00004496"/>
    </source>
</evidence>
<evidence type="ECO:0000256" key="9">
    <source>
        <dbReference type="ARBA" id="ARBA00023306"/>
    </source>
</evidence>
<feature type="active site" evidence="10">
    <location>
        <position position="259"/>
    </location>
</feature>
<dbReference type="InterPro" id="IPR013762">
    <property type="entry name" value="Integrase-like_cat_sf"/>
</dbReference>
<feature type="active site" evidence="10">
    <location>
        <position position="164"/>
    </location>
</feature>
<dbReference type="GO" id="GO:0006313">
    <property type="term" value="P:DNA transposition"/>
    <property type="evidence" value="ECO:0007669"/>
    <property type="project" value="UniProtKB-UniRule"/>
</dbReference>
<evidence type="ECO:0000256" key="2">
    <source>
        <dbReference type="ARBA" id="ARBA00006657"/>
    </source>
</evidence>
<dbReference type="Gene3D" id="1.10.150.130">
    <property type="match status" value="1"/>
</dbReference>
<accession>A0A840MPJ9</accession>
<dbReference type="GO" id="GO:0003677">
    <property type="term" value="F:DNA binding"/>
    <property type="evidence" value="ECO:0007669"/>
    <property type="project" value="UniProtKB-UniRule"/>
</dbReference>
<dbReference type="CDD" id="cd00798">
    <property type="entry name" value="INT_XerDC_C"/>
    <property type="match status" value="1"/>
</dbReference>
<evidence type="ECO:0000256" key="10">
    <source>
        <dbReference type="HAMAP-Rule" id="MF_01808"/>
    </source>
</evidence>
<comment type="function">
    <text evidence="10">Site-specific tyrosine recombinase, which acts by catalyzing the cutting and rejoining of the recombining DNA molecules. The XerC-XerD complex is essential to convert dimers of the bacterial chromosome into monomers to permit their segregation at cell division. It also contributes to the segregational stability of plasmids.</text>
</comment>
<dbReference type="Pfam" id="PF00589">
    <property type="entry name" value="Phage_integrase"/>
    <property type="match status" value="1"/>
</dbReference>
<keyword evidence="8 10" id="KW-0233">DNA recombination</keyword>
<dbReference type="InterPro" id="IPR011010">
    <property type="entry name" value="DNA_brk_join_enz"/>
</dbReference>
<dbReference type="RefSeq" id="WP_184039169.1">
    <property type="nucleotide sequence ID" value="NZ_JACHHY010000013.1"/>
</dbReference>
<keyword evidence="7 10" id="KW-0238">DNA-binding</keyword>
<feature type="active site" evidence="10">
    <location>
        <position position="187"/>
    </location>
</feature>
<dbReference type="InterPro" id="IPR044068">
    <property type="entry name" value="CB"/>
</dbReference>
<protein>
    <recommendedName>
        <fullName evidence="10 11">Tyrosine recombinase XerC</fullName>
    </recommendedName>
</protein>
<dbReference type="PANTHER" id="PTHR30349">
    <property type="entry name" value="PHAGE INTEGRASE-RELATED"/>
    <property type="match status" value="1"/>
</dbReference>
<comment type="subunit">
    <text evidence="10">Forms a cyclic heterotetrameric complex composed of two molecules of XerC and two molecules of XerD.</text>
</comment>
<comment type="caution">
    <text evidence="14">The sequence shown here is derived from an EMBL/GenBank/DDBJ whole genome shotgun (WGS) entry which is preliminary data.</text>
</comment>
<keyword evidence="3 10" id="KW-0963">Cytoplasm</keyword>
<dbReference type="AlphaFoldDB" id="A0A840MPJ9"/>
<feature type="domain" description="Core-binding (CB)" evidence="13">
    <location>
        <begin position="21"/>
        <end position="104"/>
    </location>
</feature>
<dbReference type="InterPro" id="IPR004107">
    <property type="entry name" value="Integrase_SAM-like_N"/>
</dbReference>
<keyword evidence="9 10" id="KW-0131">Cell cycle</keyword>
<evidence type="ECO:0000256" key="4">
    <source>
        <dbReference type="ARBA" id="ARBA00022618"/>
    </source>
</evidence>
<evidence type="ECO:0000313" key="15">
    <source>
        <dbReference type="Proteomes" id="UP000575898"/>
    </source>
</evidence>
<evidence type="ECO:0000256" key="11">
    <source>
        <dbReference type="NCBIfam" id="TIGR02224"/>
    </source>
</evidence>
<dbReference type="InterPro" id="IPR023009">
    <property type="entry name" value="Tyrosine_recombinase_XerC/XerD"/>
</dbReference>
<reference evidence="14 15" key="1">
    <citation type="submission" date="2020-08" db="EMBL/GenBank/DDBJ databases">
        <title>Genomic Encyclopedia of Type Strains, Phase IV (KMG-IV): sequencing the most valuable type-strain genomes for metagenomic binning, comparative biology and taxonomic classification.</title>
        <authorList>
            <person name="Goeker M."/>
        </authorList>
    </citation>
    <scope>NUCLEOTIDE SEQUENCE [LARGE SCALE GENOMIC DNA]</scope>
    <source>
        <strain evidence="14 15">DSM 27165</strain>
    </source>
</reference>
<feature type="active site" evidence="10">
    <location>
        <position position="256"/>
    </location>
</feature>
<comment type="similarity">
    <text evidence="2 10">Belongs to the 'phage' integrase family. XerC subfamily.</text>
</comment>
<evidence type="ECO:0000313" key="14">
    <source>
        <dbReference type="EMBL" id="MBB5019019.1"/>
    </source>
</evidence>
<dbReference type="NCBIfam" id="TIGR02224">
    <property type="entry name" value="recomb_XerC"/>
    <property type="match status" value="1"/>
</dbReference>
<dbReference type="Pfam" id="PF02899">
    <property type="entry name" value="Phage_int_SAM_1"/>
    <property type="match status" value="1"/>
</dbReference>
<evidence type="ECO:0000256" key="8">
    <source>
        <dbReference type="ARBA" id="ARBA00023172"/>
    </source>
</evidence>
<dbReference type="Gene3D" id="1.10.443.10">
    <property type="entry name" value="Intergrase catalytic core"/>
    <property type="match status" value="1"/>
</dbReference>
<dbReference type="HAMAP" id="MF_01808">
    <property type="entry name" value="Recomb_XerC_XerD"/>
    <property type="match status" value="1"/>
</dbReference>
<dbReference type="GO" id="GO:0009037">
    <property type="term" value="F:tyrosine-based site-specific recombinase activity"/>
    <property type="evidence" value="ECO:0007669"/>
    <property type="project" value="UniProtKB-UniRule"/>
</dbReference>
<dbReference type="PROSITE" id="PS51900">
    <property type="entry name" value="CB"/>
    <property type="match status" value="1"/>
</dbReference>
<comment type="subcellular location">
    <subcellularLocation>
        <location evidence="1 10">Cytoplasm</location>
    </subcellularLocation>
</comment>
<dbReference type="Proteomes" id="UP000575898">
    <property type="component" value="Unassembled WGS sequence"/>
</dbReference>
<keyword evidence="15" id="KW-1185">Reference proteome</keyword>
<dbReference type="InterPro" id="IPR010998">
    <property type="entry name" value="Integrase_recombinase_N"/>
</dbReference>
<dbReference type="SUPFAM" id="SSF56349">
    <property type="entry name" value="DNA breaking-rejoining enzymes"/>
    <property type="match status" value="1"/>
</dbReference>
<evidence type="ECO:0000256" key="6">
    <source>
        <dbReference type="ARBA" id="ARBA00022908"/>
    </source>
</evidence>
<feature type="active site" description="O-(3'-phospho-DNA)-tyrosine intermediate" evidence="10">
    <location>
        <position position="291"/>
    </location>
</feature>
<keyword evidence="4 10" id="KW-0132">Cell division</keyword>